<gene>
    <name evidence="9" type="ORF">AVEN_62885_1</name>
</gene>
<dbReference type="Gene3D" id="3.30.420.10">
    <property type="entry name" value="Ribonuclease H-like superfamily/Ribonuclease H"/>
    <property type="match status" value="1"/>
</dbReference>
<dbReference type="EC" id="3.1.26.4" evidence="3"/>
<dbReference type="SUPFAM" id="SSF53098">
    <property type="entry name" value="Ribonuclease H-like"/>
    <property type="match status" value="1"/>
</dbReference>
<dbReference type="PANTHER" id="PTHR10642">
    <property type="entry name" value="RIBONUCLEASE H1"/>
    <property type="match status" value="1"/>
</dbReference>
<proteinExistence type="inferred from homology"/>
<dbReference type="InterPro" id="IPR036397">
    <property type="entry name" value="RNaseH_sf"/>
</dbReference>
<protein>
    <recommendedName>
        <fullName evidence="3">ribonuclease H</fullName>
        <ecNumber evidence="3">3.1.26.4</ecNumber>
    </recommendedName>
</protein>
<dbReference type="CDD" id="cd09276">
    <property type="entry name" value="Rnase_HI_RT_non_LTR"/>
    <property type="match status" value="1"/>
</dbReference>
<reference evidence="9 10" key="1">
    <citation type="journal article" date="2019" name="Sci. Rep.">
        <title>Orb-weaving spider Araneus ventricosus genome elucidates the spidroin gene catalogue.</title>
        <authorList>
            <person name="Kono N."/>
            <person name="Nakamura H."/>
            <person name="Ohtoshi R."/>
            <person name="Moran D.A.P."/>
            <person name="Shinohara A."/>
            <person name="Yoshida Y."/>
            <person name="Fujiwara M."/>
            <person name="Mori M."/>
            <person name="Tomita M."/>
            <person name="Arakawa K."/>
        </authorList>
    </citation>
    <scope>NUCLEOTIDE SEQUENCE [LARGE SCALE GENOMIC DNA]</scope>
</reference>
<evidence type="ECO:0000256" key="1">
    <source>
        <dbReference type="ARBA" id="ARBA00000077"/>
    </source>
</evidence>
<dbReference type="Pfam" id="PF00075">
    <property type="entry name" value="RNase_H"/>
    <property type="match status" value="1"/>
</dbReference>
<comment type="similarity">
    <text evidence="2">Belongs to the RNase H family.</text>
</comment>
<keyword evidence="5" id="KW-0479">Metal-binding</keyword>
<keyword evidence="7" id="KW-0378">Hydrolase</keyword>
<dbReference type="InterPro" id="IPR002156">
    <property type="entry name" value="RNaseH_domain"/>
</dbReference>
<name>A0A4Y2QWI7_ARAVE</name>
<dbReference type="EMBL" id="BGPR01015046">
    <property type="protein sequence ID" value="GBN67794.1"/>
    <property type="molecule type" value="Genomic_DNA"/>
</dbReference>
<evidence type="ECO:0000256" key="2">
    <source>
        <dbReference type="ARBA" id="ARBA00005300"/>
    </source>
</evidence>
<evidence type="ECO:0000256" key="5">
    <source>
        <dbReference type="ARBA" id="ARBA00022723"/>
    </source>
</evidence>
<organism evidence="9 10">
    <name type="scientific">Araneus ventricosus</name>
    <name type="common">Orbweaver spider</name>
    <name type="synonym">Epeira ventricosa</name>
    <dbReference type="NCBI Taxonomy" id="182803"/>
    <lineage>
        <taxon>Eukaryota</taxon>
        <taxon>Metazoa</taxon>
        <taxon>Ecdysozoa</taxon>
        <taxon>Arthropoda</taxon>
        <taxon>Chelicerata</taxon>
        <taxon>Arachnida</taxon>
        <taxon>Araneae</taxon>
        <taxon>Araneomorphae</taxon>
        <taxon>Entelegynae</taxon>
        <taxon>Araneoidea</taxon>
        <taxon>Araneidae</taxon>
        <taxon>Araneus</taxon>
    </lineage>
</organism>
<dbReference type="GO" id="GO:0046872">
    <property type="term" value="F:metal ion binding"/>
    <property type="evidence" value="ECO:0007669"/>
    <property type="project" value="UniProtKB-KW"/>
</dbReference>
<keyword evidence="10" id="KW-1185">Reference proteome</keyword>
<accession>A0A4Y2QWI7</accession>
<dbReference type="InterPro" id="IPR050092">
    <property type="entry name" value="RNase_H"/>
</dbReference>
<evidence type="ECO:0000313" key="9">
    <source>
        <dbReference type="EMBL" id="GBN67794.1"/>
    </source>
</evidence>
<dbReference type="OrthoDB" id="6783301at2759"/>
<dbReference type="PANTHER" id="PTHR10642:SF26">
    <property type="entry name" value="RIBONUCLEASE H1"/>
    <property type="match status" value="1"/>
</dbReference>
<dbReference type="AlphaFoldDB" id="A0A4Y2QWI7"/>
<evidence type="ECO:0000256" key="6">
    <source>
        <dbReference type="ARBA" id="ARBA00022759"/>
    </source>
</evidence>
<evidence type="ECO:0000313" key="10">
    <source>
        <dbReference type="Proteomes" id="UP000499080"/>
    </source>
</evidence>
<comment type="caution">
    <text evidence="9">The sequence shown here is derived from an EMBL/GenBank/DDBJ whole genome shotgun (WGS) entry which is preliminary data.</text>
</comment>
<dbReference type="PROSITE" id="PS50879">
    <property type="entry name" value="RNASE_H_1"/>
    <property type="match status" value="1"/>
</dbReference>
<evidence type="ECO:0000256" key="7">
    <source>
        <dbReference type="ARBA" id="ARBA00022801"/>
    </source>
</evidence>
<evidence type="ECO:0000256" key="4">
    <source>
        <dbReference type="ARBA" id="ARBA00022722"/>
    </source>
</evidence>
<keyword evidence="6" id="KW-0255">Endonuclease</keyword>
<dbReference type="Proteomes" id="UP000499080">
    <property type="component" value="Unassembled WGS sequence"/>
</dbReference>
<sequence>MAELVTTLCDFIRCRFQPNDDFLRDRAYCSRILINEMNRNNDNGGTTFQCLTTFIEGKQDSRLKHWSTIAWYLIVMSRIAKVKNRMFTRIPNDTVLFVSDMEKEAMLERIAQAYNDGVSTDGILAYLERRFGDIDEAKVAKKGGPSSLDTTHKVFYFTDGSSTEEGVGASICVYSNNQVLHQHSLKLNNYNTVFQAEITALLEAVKHAIAHFENEKVTFFIDNKASVLAISNPKSTSPTARQISNYLLDHKNFKVSWIKAHANYPGNEKADELAKLATTTGAPYPISYIKSFLRLKVKQDWQILWNKSTKGKKIHDLLPLVSLHPTSWSRELCIFLSEHGPFPEYLYRFGLSSTPLSGANVFLRFSCSVQKQIARIYMHIFLNNHG</sequence>
<dbReference type="GO" id="GO:0003676">
    <property type="term" value="F:nucleic acid binding"/>
    <property type="evidence" value="ECO:0007669"/>
    <property type="project" value="InterPro"/>
</dbReference>
<comment type="catalytic activity">
    <reaction evidence="1">
        <text>Endonucleolytic cleavage to 5'-phosphomonoester.</text>
        <dbReference type="EC" id="3.1.26.4"/>
    </reaction>
</comment>
<keyword evidence="4" id="KW-0540">Nuclease</keyword>
<evidence type="ECO:0000256" key="3">
    <source>
        <dbReference type="ARBA" id="ARBA00012180"/>
    </source>
</evidence>
<dbReference type="GO" id="GO:0043137">
    <property type="term" value="P:DNA replication, removal of RNA primer"/>
    <property type="evidence" value="ECO:0007669"/>
    <property type="project" value="TreeGrafter"/>
</dbReference>
<evidence type="ECO:0000259" key="8">
    <source>
        <dbReference type="PROSITE" id="PS50879"/>
    </source>
</evidence>
<feature type="domain" description="RNase H type-1" evidence="8">
    <location>
        <begin position="150"/>
        <end position="279"/>
    </location>
</feature>
<dbReference type="InterPro" id="IPR012337">
    <property type="entry name" value="RNaseH-like_sf"/>
</dbReference>
<dbReference type="GO" id="GO:0004523">
    <property type="term" value="F:RNA-DNA hybrid ribonuclease activity"/>
    <property type="evidence" value="ECO:0007669"/>
    <property type="project" value="UniProtKB-EC"/>
</dbReference>